<organism evidence="5 6">
    <name type="scientific">Miscanthus lutarioriparius</name>
    <dbReference type="NCBI Taxonomy" id="422564"/>
    <lineage>
        <taxon>Eukaryota</taxon>
        <taxon>Viridiplantae</taxon>
        <taxon>Streptophyta</taxon>
        <taxon>Embryophyta</taxon>
        <taxon>Tracheophyta</taxon>
        <taxon>Spermatophyta</taxon>
        <taxon>Magnoliopsida</taxon>
        <taxon>Liliopsida</taxon>
        <taxon>Poales</taxon>
        <taxon>Poaceae</taxon>
        <taxon>PACMAD clade</taxon>
        <taxon>Panicoideae</taxon>
        <taxon>Andropogonodae</taxon>
        <taxon>Andropogoneae</taxon>
        <taxon>Saccharinae</taxon>
        <taxon>Miscanthus</taxon>
    </lineage>
</organism>
<comment type="caution">
    <text evidence="5">The sequence shown here is derived from an EMBL/GenBank/DDBJ whole genome shotgun (WGS) entry which is preliminary data.</text>
</comment>
<accession>A0A811P350</accession>
<evidence type="ECO:0000256" key="3">
    <source>
        <dbReference type="SAM" id="SignalP"/>
    </source>
</evidence>
<dbReference type="Pfam" id="PF14543">
    <property type="entry name" value="TAXi_N"/>
    <property type="match status" value="1"/>
</dbReference>
<dbReference type="InterPro" id="IPR033868">
    <property type="entry name" value="Xylanase_inhibitor_I-like"/>
</dbReference>
<keyword evidence="6" id="KW-1185">Reference proteome</keyword>
<evidence type="ECO:0000313" key="6">
    <source>
        <dbReference type="Proteomes" id="UP000604825"/>
    </source>
</evidence>
<dbReference type="GO" id="GO:0006508">
    <property type="term" value="P:proteolysis"/>
    <property type="evidence" value="ECO:0007669"/>
    <property type="project" value="InterPro"/>
</dbReference>
<dbReference type="PANTHER" id="PTHR47965">
    <property type="entry name" value="ASPARTYL PROTEASE-RELATED"/>
    <property type="match status" value="1"/>
</dbReference>
<feature type="domain" description="Peptidase A1" evidence="4">
    <location>
        <begin position="41"/>
        <end position="410"/>
    </location>
</feature>
<dbReference type="InterPro" id="IPR032861">
    <property type="entry name" value="TAXi_N"/>
</dbReference>
<evidence type="ECO:0000256" key="1">
    <source>
        <dbReference type="ARBA" id="ARBA00007447"/>
    </source>
</evidence>
<protein>
    <recommendedName>
        <fullName evidence="4">Peptidase A1 domain-containing protein</fullName>
    </recommendedName>
</protein>
<evidence type="ECO:0000256" key="2">
    <source>
        <dbReference type="ARBA" id="ARBA00022729"/>
    </source>
</evidence>
<dbReference type="Proteomes" id="UP000604825">
    <property type="component" value="Unassembled WGS sequence"/>
</dbReference>
<dbReference type="InterPro" id="IPR001461">
    <property type="entry name" value="Aspartic_peptidase_A1"/>
</dbReference>
<dbReference type="InterPro" id="IPR032799">
    <property type="entry name" value="TAXi_C"/>
</dbReference>
<dbReference type="Pfam" id="PF14541">
    <property type="entry name" value="TAXi_C"/>
    <property type="match status" value="1"/>
</dbReference>
<proteinExistence type="inferred from homology"/>
<sequence>MAQLLLAVVSSLSLLSPRTAAAATSTASGGKPLVTAITRDAATKLYTAPLKDALPLVLDLSGPLLWSTCAAAHPSYECHHAACAHAHAHHPPGCPRTGHGVPDEDDPFRCRCRAHPYNPFARRAGSGDLTRARVTANATDGANPLAEVSFTAVAACAPRTLLAGLPAGSVGVAGLARSKLALPAQVASKQKVARRFALCLPGAGNGLGVAIFGGGPLFLLPPGRPDVTASLAGTTPLRGNARVPGYFISAKGIAVNQAQVQVPQLGPLAVALCSRIPYTVLRPDVYVPFIRAFDLAMAGRKRETPPTPPFELCYDSRELGSTRLGYAVPQVDLMLESGATWTVFGGNSMVQVSDDTACFAFLEMKEEKQEGGHGYGDAAAAPVPAVVIGGFQMENNLLVFDQEKGQLGFSGLLFGRQTTCSNFNFTLAD</sequence>
<comment type="similarity">
    <text evidence="1">Belongs to the peptidase A1 family.</text>
</comment>
<dbReference type="InterPro" id="IPR021109">
    <property type="entry name" value="Peptidase_aspartic_dom_sf"/>
</dbReference>
<dbReference type="FunFam" id="2.40.70.10:FF:000075">
    <property type="entry name" value="Putative xylanase inhibitor"/>
    <property type="match status" value="1"/>
</dbReference>
<dbReference type="AlphaFoldDB" id="A0A811P350"/>
<evidence type="ECO:0000259" key="4">
    <source>
        <dbReference type="PROSITE" id="PS51767"/>
    </source>
</evidence>
<reference evidence="5" key="1">
    <citation type="submission" date="2020-10" db="EMBL/GenBank/DDBJ databases">
        <authorList>
            <person name="Han B."/>
            <person name="Lu T."/>
            <person name="Zhao Q."/>
            <person name="Huang X."/>
            <person name="Zhao Y."/>
        </authorList>
    </citation>
    <scope>NUCLEOTIDE SEQUENCE</scope>
</reference>
<dbReference type="FunFam" id="2.40.70.10:FF:000088">
    <property type="entry name" value="Eukaryotic aspartyl protease family protein"/>
    <property type="match status" value="1"/>
</dbReference>
<keyword evidence="2 3" id="KW-0732">Signal</keyword>
<feature type="chain" id="PRO_5032797634" description="Peptidase A1 domain-containing protein" evidence="3">
    <location>
        <begin position="23"/>
        <end position="429"/>
    </location>
</feature>
<feature type="signal peptide" evidence="3">
    <location>
        <begin position="1"/>
        <end position="22"/>
    </location>
</feature>
<dbReference type="GO" id="GO:0004190">
    <property type="term" value="F:aspartic-type endopeptidase activity"/>
    <property type="evidence" value="ECO:0007669"/>
    <property type="project" value="InterPro"/>
</dbReference>
<dbReference type="PANTHER" id="PTHR47965:SF60">
    <property type="entry name" value="CHITINASE CLP"/>
    <property type="match status" value="1"/>
</dbReference>
<dbReference type="OrthoDB" id="1258937at2759"/>
<gene>
    <name evidence="5" type="ORF">NCGR_LOCUS23366</name>
</gene>
<name>A0A811P350_9POAL</name>
<dbReference type="InterPro" id="IPR033121">
    <property type="entry name" value="PEPTIDASE_A1"/>
</dbReference>
<dbReference type="CDD" id="cd05489">
    <property type="entry name" value="xylanase_inhibitor_I_like"/>
    <property type="match status" value="1"/>
</dbReference>
<evidence type="ECO:0000313" key="5">
    <source>
        <dbReference type="EMBL" id="CAD6234991.1"/>
    </source>
</evidence>
<dbReference type="PROSITE" id="PS51767">
    <property type="entry name" value="PEPTIDASE_A1"/>
    <property type="match status" value="1"/>
</dbReference>
<dbReference type="EMBL" id="CAJGYO010000006">
    <property type="protein sequence ID" value="CAD6234991.1"/>
    <property type="molecule type" value="Genomic_DNA"/>
</dbReference>
<dbReference type="SUPFAM" id="SSF50630">
    <property type="entry name" value="Acid proteases"/>
    <property type="match status" value="1"/>
</dbReference>
<dbReference type="Gene3D" id="2.40.70.10">
    <property type="entry name" value="Acid Proteases"/>
    <property type="match status" value="2"/>
</dbReference>